<comment type="function">
    <text evidence="1">Catalyzes the NADPH-dependent reduction of beta-ketoacyl-ACP substrates to beta-hydroxyacyl-ACP products, the first reductive step in the elongation cycle of fatty acid biosynthesis.</text>
</comment>
<dbReference type="RefSeq" id="WP_341637019.1">
    <property type="nucleotide sequence ID" value="NZ_CP133008.1"/>
</dbReference>
<dbReference type="PROSITE" id="PS00061">
    <property type="entry name" value="ADH_SHORT"/>
    <property type="match status" value="1"/>
</dbReference>
<dbReference type="PRINTS" id="PR00081">
    <property type="entry name" value="GDHRDH"/>
</dbReference>
<dbReference type="GO" id="GO:0016491">
    <property type="term" value="F:oxidoreductase activity"/>
    <property type="evidence" value="ECO:0007669"/>
    <property type="project" value="UniProtKB-KW"/>
</dbReference>
<dbReference type="Proteomes" id="UP001468345">
    <property type="component" value="Plasmid unnamed2"/>
</dbReference>
<dbReference type="PRINTS" id="PR00080">
    <property type="entry name" value="SDRFAMILY"/>
</dbReference>
<gene>
    <name evidence="7" type="primary">elkO</name>
    <name evidence="7" type="ORF">SHJJP9002_002708</name>
</gene>
<organism evidence="7 8">
    <name type="scientific">Staphylococcus casei</name>
    <dbReference type="NCBI Taxonomy" id="201828"/>
    <lineage>
        <taxon>Bacteria</taxon>
        <taxon>Bacillati</taxon>
        <taxon>Bacillota</taxon>
        <taxon>Bacilli</taxon>
        <taxon>Bacillales</taxon>
        <taxon>Staphylococcaceae</taxon>
        <taxon>Staphylococcus</taxon>
    </lineage>
</organism>
<evidence type="ECO:0000313" key="7">
    <source>
        <dbReference type="EMBL" id="WZG10733.1"/>
    </source>
</evidence>
<protein>
    <recommendedName>
        <fullName evidence="3">3-oxoacyl-[acyl-carrier-protein] reductase FabG</fullName>
    </recommendedName>
    <alternativeName>
        <fullName evidence="4 6">Beta-Ketoacyl-acyl carrier protein reductase</fullName>
    </alternativeName>
    <alternativeName>
        <fullName evidence="5">Beta-ketoacyl-ACP reductase</fullName>
    </alternativeName>
</protein>
<dbReference type="SUPFAM" id="SSF51735">
    <property type="entry name" value="NAD(P)-binding Rossmann-fold domains"/>
    <property type="match status" value="1"/>
</dbReference>
<reference evidence="7 8" key="1">
    <citation type="journal article" date="2024" name="ISME J.">
        <title>Staphylococcus epidermidis bacteriocin A37 kills natural competitors with a unique mechanism of action.</title>
        <authorList>
            <person name="Puls J.S."/>
            <person name="Winnerling B."/>
            <person name="Power J.J."/>
            <person name="Kruger A.M."/>
            <person name="Brajtenbach D."/>
            <person name="Johnson M."/>
            <person name="Bilici K."/>
            <person name="Camus L."/>
            <person name="Fliesswasser T."/>
            <person name="Schneider T."/>
            <person name="Sahl H.G."/>
            <person name="Ghosal D."/>
            <person name="Kubitscheck U."/>
            <person name="Heilbronner S."/>
            <person name="Grein F."/>
        </authorList>
    </citation>
    <scope>NUCLEOTIDE SEQUENCE [LARGE SCALE GENOMIC DNA]</scope>
    <source>
        <strain evidence="7 8">SCK7</strain>
    </source>
</reference>
<dbReference type="InterPro" id="IPR036291">
    <property type="entry name" value="NAD(P)-bd_dom_sf"/>
</dbReference>
<keyword evidence="7" id="KW-0614">Plasmid</keyword>
<sequence>MNKEKNVLITGGSQGIGKQTAIEFLKNKYNVIITSRFEQKEKELIEFLKLYGSNVYFYKLDVTDENQVKNVISSITTKFGKLDILINNAGISLSNGLLTESNTSDFEKMIQTNILGSYYCMKHALVYMEKEKSGSIVNISSIAGLRGMPYSVLYGSTKSAIIGLTKGAAIEYAEKNIKINAVAPGIVKTEELQKEIATGEVIESTAATIHPTCTLGTTSDIARGIYFLANENNEFLTGHILNIDGGYTAQ</sequence>
<dbReference type="Pfam" id="PF13561">
    <property type="entry name" value="adh_short_C2"/>
    <property type="match status" value="1"/>
</dbReference>
<keyword evidence="8" id="KW-1185">Reference proteome</keyword>
<accession>A0ABZ2WGK2</accession>
<dbReference type="InterPro" id="IPR020904">
    <property type="entry name" value="Sc_DH/Rdtase_CS"/>
</dbReference>
<comment type="similarity">
    <text evidence="2">Belongs to the short-chain dehydrogenases/reductases (SDR) family.</text>
</comment>
<proteinExistence type="inferred from homology"/>
<dbReference type="PANTHER" id="PTHR42879">
    <property type="entry name" value="3-OXOACYL-(ACYL-CARRIER-PROTEIN) REDUCTASE"/>
    <property type="match status" value="1"/>
</dbReference>
<dbReference type="InterPro" id="IPR050259">
    <property type="entry name" value="SDR"/>
</dbReference>
<dbReference type="CDD" id="cd05233">
    <property type="entry name" value="SDR_c"/>
    <property type="match status" value="1"/>
</dbReference>
<keyword evidence="7" id="KW-0560">Oxidoreductase</keyword>
<evidence type="ECO:0000256" key="2">
    <source>
        <dbReference type="ARBA" id="ARBA00006484"/>
    </source>
</evidence>
<evidence type="ECO:0000313" key="8">
    <source>
        <dbReference type="Proteomes" id="UP001468345"/>
    </source>
</evidence>
<dbReference type="EMBL" id="CP133008">
    <property type="protein sequence ID" value="WZG10733.1"/>
    <property type="molecule type" value="Genomic_DNA"/>
</dbReference>
<evidence type="ECO:0000256" key="4">
    <source>
        <dbReference type="ARBA" id="ARBA00029743"/>
    </source>
</evidence>
<name>A0ABZ2WGK2_9STAP</name>
<dbReference type="InterPro" id="IPR002347">
    <property type="entry name" value="SDR_fam"/>
</dbReference>
<evidence type="ECO:0000256" key="5">
    <source>
        <dbReference type="ARBA" id="ARBA00029899"/>
    </source>
</evidence>
<dbReference type="Gene3D" id="3.40.50.720">
    <property type="entry name" value="NAD(P)-binding Rossmann-like Domain"/>
    <property type="match status" value="1"/>
</dbReference>
<evidence type="ECO:0000256" key="6">
    <source>
        <dbReference type="ARBA" id="ARBA00032683"/>
    </source>
</evidence>
<evidence type="ECO:0000256" key="1">
    <source>
        <dbReference type="ARBA" id="ARBA00002607"/>
    </source>
</evidence>
<dbReference type="PANTHER" id="PTHR42879:SF2">
    <property type="entry name" value="3-OXOACYL-[ACYL-CARRIER-PROTEIN] REDUCTASE FABG"/>
    <property type="match status" value="1"/>
</dbReference>
<evidence type="ECO:0000256" key="3">
    <source>
        <dbReference type="ARBA" id="ARBA00017650"/>
    </source>
</evidence>
<geneLocation type="plasmid" evidence="7 8">
    <name>unnamed2</name>
</geneLocation>